<name>A0AB39VMF5_9GAMM</name>
<dbReference type="RefSeq" id="WP_369787997.1">
    <property type="nucleotide sequence ID" value="NZ_CP165628.1"/>
</dbReference>
<organism evidence="1">
    <name type="scientific">Rouxiella sp. WC2420</name>
    <dbReference type="NCBI Taxonomy" id="3234145"/>
    <lineage>
        <taxon>Bacteria</taxon>
        <taxon>Pseudomonadati</taxon>
        <taxon>Pseudomonadota</taxon>
        <taxon>Gammaproteobacteria</taxon>
        <taxon>Enterobacterales</taxon>
        <taxon>Yersiniaceae</taxon>
        <taxon>Rouxiella</taxon>
    </lineage>
</organism>
<dbReference type="Gene3D" id="3.40.50.1820">
    <property type="entry name" value="alpha/beta hydrolase"/>
    <property type="match status" value="1"/>
</dbReference>
<dbReference type="EMBL" id="CP165628">
    <property type="protein sequence ID" value="XDU70462.1"/>
    <property type="molecule type" value="Genomic_DNA"/>
</dbReference>
<dbReference type="InterPro" id="IPR029058">
    <property type="entry name" value="AB_hydrolase_fold"/>
</dbReference>
<accession>A0AB39VMF5</accession>
<evidence type="ECO:0000313" key="1">
    <source>
        <dbReference type="EMBL" id="XDU70462.1"/>
    </source>
</evidence>
<sequence>MYHSIKLDSGKTLNYKVTTGHITTRPTDNGPAASVFYTAYTAETDKPNTRALTFFFGGGWNGPGTPMQLNYWGPMRLFNNTGTAESPVFPLAPAADTLLDQSDLIYIDRPMVGYSQAILPAKNRDFDSMEGDSDVLRDFISEYIRLNGKQASPKYLYSGSQGGERSAILANKLFAAHISLDGIILHSPSTMNYNASCDDNINDVTNDRKPSHHCADYIPTLAATSYYYGIAGKGMTFEHFMSDVNNFVDNTYIPQELAALREEKELPEKTVLKLLSITGFSRESLEEFPYFWTFRDPKMTYIDAANLKCASYNDTSPDCPYQPNDMRRRKDAPGAHGFNGNLYTRLEEFFTQSLGYTSRVKFTCWDGPEQCEKMSPPTEKITLKRVPKSISSVMPYWRQAMRDNKKLRLLNIGGYYDFTVPFHAILRDFADPELDQTRIQNVILHNGHNISHVSSPVRAEIKTLVTRFYQRIN</sequence>
<dbReference type="SUPFAM" id="SSF53474">
    <property type="entry name" value="alpha/beta-Hydrolases"/>
    <property type="match status" value="1"/>
</dbReference>
<reference evidence="1" key="1">
    <citation type="submission" date="2024-07" db="EMBL/GenBank/DDBJ databases">
        <authorList>
            <person name="Biller S.J."/>
        </authorList>
    </citation>
    <scope>NUCLEOTIDE SEQUENCE</scope>
    <source>
        <strain evidence="1">WC2420</strain>
    </source>
</reference>
<proteinExistence type="predicted"/>
<dbReference type="AlphaFoldDB" id="A0AB39VMF5"/>
<gene>
    <name evidence="1" type="ORF">AB3G37_12745</name>
</gene>
<evidence type="ECO:0008006" key="2">
    <source>
        <dbReference type="Google" id="ProtNLM"/>
    </source>
</evidence>
<protein>
    <recommendedName>
        <fullName evidence="2">Serine carboxypeptidase</fullName>
    </recommendedName>
</protein>